<dbReference type="AlphaFoldDB" id="A0A813E7P6"/>
<keyword evidence="2" id="KW-1185">Reference proteome</keyword>
<evidence type="ECO:0000313" key="2">
    <source>
        <dbReference type="Proteomes" id="UP000654075"/>
    </source>
</evidence>
<sequence>MAKGIMTLEHEELTMLDFEDQLCLPPDLVETLKGPASGGLPASVELRQYMAPHLTAGILHAGKVAFLTMKAVQRKALAMRRGFSDHALRAESSLGPTLTHLTQAETDFRLLCHSSVRRDHENKFQVRCCFPSARARSG</sequence>
<feature type="non-terminal residue" evidence="1">
    <location>
        <position position="138"/>
    </location>
</feature>
<gene>
    <name evidence="1" type="ORF">PGLA1383_LOCUS13473</name>
</gene>
<evidence type="ECO:0000313" key="1">
    <source>
        <dbReference type="EMBL" id="CAE8594951.1"/>
    </source>
</evidence>
<comment type="caution">
    <text evidence="1">The sequence shown here is derived from an EMBL/GenBank/DDBJ whole genome shotgun (WGS) entry which is preliminary data.</text>
</comment>
<organism evidence="1 2">
    <name type="scientific">Polarella glacialis</name>
    <name type="common">Dinoflagellate</name>
    <dbReference type="NCBI Taxonomy" id="89957"/>
    <lineage>
        <taxon>Eukaryota</taxon>
        <taxon>Sar</taxon>
        <taxon>Alveolata</taxon>
        <taxon>Dinophyceae</taxon>
        <taxon>Suessiales</taxon>
        <taxon>Suessiaceae</taxon>
        <taxon>Polarella</taxon>
    </lineage>
</organism>
<dbReference type="EMBL" id="CAJNNV010007443">
    <property type="protein sequence ID" value="CAE8594951.1"/>
    <property type="molecule type" value="Genomic_DNA"/>
</dbReference>
<reference evidence="1" key="1">
    <citation type="submission" date="2021-02" db="EMBL/GenBank/DDBJ databases">
        <authorList>
            <person name="Dougan E. K."/>
            <person name="Rhodes N."/>
            <person name="Thang M."/>
            <person name="Chan C."/>
        </authorList>
    </citation>
    <scope>NUCLEOTIDE SEQUENCE</scope>
</reference>
<protein>
    <submittedName>
        <fullName evidence="1">Uncharacterized protein</fullName>
    </submittedName>
</protein>
<dbReference type="Proteomes" id="UP000654075">
    <property type="component" value="Unassembled WGS sequence"/>
</dbReference>
<accession>A0A813E7P6</accession>
<proteinExistence type="predicted"/>
<name>A0A813E7P6_POLGL</name>